<evidence type="ECO:0000256" key="9">
    <source>
        <dbReference type="ARBA" id="ARBA00023136"/>
    </source>
</evidence>
<evidence type="ECO:0000313" key="15">
    <source>
        <dbReference type="Proteomes" id="UP000011016"/>
    </source>
</evidence>
<dbReference type="PROSITE" id="PS00154">
    <property type="entry name" value="ATPASE_E1_E2"/>
    <property type="match status" value="1"/>
</dbReference>
<evidence type="ECO:0000256" key="2">
    <source>
        <dbReference type="ARBA" id="ARBA00006024"/>
    </source>
</evidence>
<comment type="similarity">
    <text evidence="2 10">Belongs to the cation transport ATPase (P-type) (TC 3.A.3) family. Type IB subfamily.</text>
</comment>
<dbReference type="NCBIfam" id="TIGR01511">
    <property type="entry name" value="ATPase-IB1_Cu"/>
    <property type="match status" value="1"/>
</dbReference>
<feature type="transmembrane region" description="Helical" evidence="10">
    <location>
        <begin position="103"/>
        <end position="122"/>
    </location>
</feature>
<feature type="transmembrane region" description="Helical" evidence="10">
    <location>
        <begin position="359"/>
        <end position="381"/>
    </location>
</feature>
<keyword evidence="9 10" id="KW-0472">Membrane</keyword>
<sequence length="736" mass="76572">MPDTKEEDRRELSLAVSGMSCSACSARVQKKLNKLPGVDARVSIATETARVSVEPSGPSLDELIAAVRAAGYDAAELQGGQAASAAGDEEEARRPWWRTDRGVRLLVSAALSLPVLVVSMVPPLQFPYWQWVVLALTTPVYLWGGWPFHRTALTNLRHGGVTMDTLVSLGTTAAYLWSLWALLFGSAGDAAMRMEFSLTASGAHDEIYFETAAVVVTVLLVGKLLEDRAKTSSRSTLHDLQERQAPRCTVLRDGAQAIVDTADVAVGERVLVRPGELVPLDGTVVEGASALEVSLLTGESHPAEVAEGDHAPAGAVNGNGRLIVEVTAAADESTLSQLGRLIADAQESRAPIQQLVDRVSLYFVPGILVISALTLLGHLIAGQGAEAAFTSAVAVLIVACPCALGLATPLAIMVATEQGAKLNLVIRGAQVLEAAAGVEEVLIDKTGTMTTGEMTIARVEPADGVGREELLALAAAVEAGSEHPIGRAIATAVPDAPEASAVEAIPGSGIAGTVHGARVTLTRPEAAVPGADRTGLTAVAITRAGEPLGSIYLSDEIREHSAEDVATLREMGVKPALLTGDNEAAARWAAEAVGIPPERVTAHATPQDKLRAVERLHDAGTRVAVAGDGLNDAAALARADLGIAMQSGAETAINAADITVLRNDVAGIIDALRLSRSTLRTIKGNLAWAFLYNVLLVPVAALGLLNPMLAGVAMALSSVFVVLNSLRLRGLKPHRA</sequence>
<dbReference type="PANTHER" id="PTHR43520">
    <property type="entry name" value="ATP7, ISOFORM B"/>
    <property type="match status" value="1"/>
</dbReference>
<dbReference type="Proteomes" id="UP000011016">
    <property type="component" value="Unassembled WGS sequence"/>
</dbReference>
<dbReference type="eggNOG" id="COG2217">
    <property type="taxonomic scope" value="Bacteria"/>
</dbReference>
<keyword evidence="5 10" id="KW-0547">Nucleotide-binding</keyword>
<dbReference type="Pfam" id="PF00403">
    <property type="entry name" value="HMA"/>
    <property type="match status" value="1"/>
</dbReference>
<keyword evidence="10" id="KW-1003">Cell membrane</keyword>
<dbReference type="InterPro" id="IPR023214">
    <property type="entry name" value="HAD_sf"/>
</dbReference>
<organism evidence="12 15">
    <name type="scientific">Corynebacterium otitidis ATCC 51513</name>
    <dbReference type="NCBI Taxonomy" id="883169"/>
    <lineage>
        <taxon>Bacteria</taxon>
        <taxon>Bacillati</taxon>
        <taxon>Actinomycetota</taxon>
        <taxon>Actinomycetes</taxon>
        <taxon>Mycobacteriales</taxon>
        <taxon>Corynebacteriaceae</taxon>
        <taxon>Corynebacterium</taxon>
    </lineage>
</organism>
<dbReference type="NCBIfam" id="TIGR01525">
    <property type="entry name" value="ATPase-IB_hvy"/>
    <property type="match status" value="1"/>
</dbReference>
<dbReference type="EMBL" id="AHAE01000085">
    <property type="protein sequence ID" value="EJZ81262.1"/>
    <property type="molecule type" value="Genomic_DNA"/>
</dbReference>
<dbReference type="InterPro" id="IPR008250">
    <property type="entry name" value="ATPase_P-typ_transduc_dom_A_sf"/>
</dbReference>
<dbReference type="Gene3D" id="3.40.50.1000">
    <property type="entry name" value="HAD superfamily/HAD-like"/>
    <property type="match status" value="1"/>
</dbReference>
<proteinExistence type="inferred from homology"/>
<evidence type="ECO:0000259" key="11">
    <source>
        <dbReference type="PROSITE" id="PS50846"/>
    </source>
</evidence>
<dbReference type="PROSITE" id="PS50846">
    <property type="entry name" value="HMA_2"/>
    <property type="match status" value="1"/>
</dbReference>
<feature type="domain" description="HMA" evidence="11">
    <location>
        <begin position="10"/>
        <end position="75"/>
    </location>
</feature>
<keyword evidence="12" id="KW-0378">Hydrolase</keyword>
<dbReference type="SUPFAM" id="SSF81665">
    <property type="entry name" value="Calcium ATPase, transmembrane domain M"/>
    <property type="match status" value="1"/>
</dbReference>
<dbReference type="PRINTS" id="PR00943">
    <property type="entry name" value="CUATPASE"/>
</dbReference>
<feature type="transmembrane region" description="Helical" evidence="10">
    <location>
        <begin position="128"/>
        <end position="146"/>
    </location>
</feature>
<dbReference type="Pfam" id="PF00702">
    <property type="entry name" value="Hydrolase"/>
    <property type="match status" value="1"/>
</dbReference>
<comment type="caution">
    <text evidence="12">The sequence shown here is derived from an EMBL/GenBank/DDBJ whole genome shotgun (WGS) entry which is preliminary data.</text>
</comment>
<evidence type="ECO:0000256" key="6">
    <source>
        <dbReference type="ARBA" id="ARBA00022840"/>
    </source>
</evidence>
<evidence type="ECO:0000256" key="1">
    <source>
        <dbReference type="ARBA" id="ARBA00004651"/>
    </source>
</evidence>
<keyword evidence="3 10" id="KW-0812">Transmembrane</keyword>
<evidence type="ECO:0000256" key="3">
    <source>
        <dbReference type="ARBA" id="ARBA00022692"/>
    </source>
</evidence>
<dbReference type="NCBIfam" id="TIGR01494">
    <property type="entry name" value="ATPase_P-type"/>
    <property type="match status" value="1"/>
</dbReference>
<keyword evidence="6 10" id="KW-0067">ATP-binding</keyword>
<dbReference type="Gene3D" id="2.70.150.10">
    <property type="entry name" value="Calcium-transporting ATPase, cytoplasmic transduction domain A"/>
    <property type="match status" value="1"/>
</dbReference>
<dbReference type="EC" id="3.6.3.4" evidence="12"/>
<dbReference type="InterPro" id="IPR036412">
    <property type="entry name" value="HAD-like_sf"/>
</dbReference>
<dbReference type="Proteomes" id="UP000006078">
    <property type="component" value="Unassembled WGS sequence"/>
</dbReference>
<feature type="transmembrane region" description="Helical" evidence="10">
    <location>
        <begin position="708"/>
        <end position="726"/>
    </location>
</feature>
<evidence type="ECO:0000313" key="13">
    <source>
        <dbReference type="EMBL" id="EJZ81262.1"/>
    </source>
</evidence>
<dbReference type="AlphaFoldDB" id="I7L9N4"/>
<dbReference type="InterPro" id="IPR036163">
    <property type="entry name" value="HMA_dom_sf"/>
</dbReference>
<dbReference type="SUPFAM" id="SSF55008">
    <property type="entry name" value="HMA, heavy metal-associated domain"/>
    <property type="match status" value="1"/>
</dbReference>
<evidence type="ECO:0000256" key="5">
    <source>
        <dbReference type="ARBA" id="ARBA00022741"/>
    </source>
</evidence>
<feature type="transmembrane region" description="Helical" evidence="10">
    <location>
        <begin position="387"/>
        <end position="412"/>
    </location>
</feature>
<dbReference type="CDD" id="cd00371">
    <property type="entry name" value="HMA"/>
    <property type="match status" value="1"/>
</dbReference>
<feature type="transmembrane region" description="Helical" evidence="10">
    <location>
        <begin position="207"/>
        <end position="225"/>
    </location>
</feature>
<dbReference type="InterPro" id="IPR027256">
    <property type="entry name" value="P-typ_ATPase_IB"/>
</dbReference>
<dbReference type="GO" id="GO:0005524">
    <property type="term" value="F:ATP binding"/>
    <property type="evidence" value="ECO:0007669"/>
    <property type="project" value="UniProtKB-UniRule"/>
</dbReference>
<dbReference type="PATRIC" id="fig|883169.3.peg.1780"/>
<keyword evidence="8 10" id="KW-1133">Transmembrane helix</keyword>
<dbReference type="InterPro" id="IPR023299">
    <property type="entry name" value="ATPase_P-typ_cyto_dom_N"/>
</dbReference>
<dbReference type="InterPro" id="IPR001757">
    <property type="entry name" value="P_typ_ATPase"/>
</dbReference>
<dbReference type="InterPro" id="IPR018303">
    <property type="entry name" value="ATPase_P-typ_P_site"/>
</dbReference>
<dbReference type="GO" id="GO:0005886">
    <property type="term" value="C:plasma membrane"/>
    <property type="evidence" value="ECO:0007669"/>
    <property type="project" value="UniProtKB-SubCell"/>
</dbReference>
<dbReference type="PRINTS" id="PR00119">
    <property type="entry name" value="CATATPASE"/>
</dbReference>
<gene>
    <name evidence="12" type="ORF">BN46_1192</name>
    <name evidence="13" type="ORF">HMPREF9719_01840</name>
</gene>
<dbReference type="SUPFAM" id="SSF81653">
    <property type="entry name" value="Calcium ATPase, transduction domain A"/>
    <property type="match status" value="1"/>
</dbReference>
<dbReference type="OrthoDB" id="7059309at2"/>
<accession>I7L9N4</accession>
<evidence type="ECO:0000256" key="10">
    <source>
        <dbReference type="RuleBase" id="RU362081"/>
    </source>
</evidence>
<evidence type="ECO:0000256" key="4">
    <source>
        <dbReference type="ARBA" id="ARBA00022723"/>
    </source>
</evidence>
<evidence type="ECO:0000313" key="14">
    <source>
        <dbReference type="Proteomes" id="UP000006078"/>
    </source>
</evidence>
<dbReference type="GO" id="GO:0005507">
    <property type="term" value="F:copper ion binding"/>
    <property type="evidence" value="ECO:0007669"/>
    <property type="project" value="TreeGrafter"/>
</dbReference>
<dbReference type="Pfam" id="PF00122">
    <property type="entry name" value="E1-E2_ATPase"/>
    <property type="match status" value="1"/>
</dbReference>
<reference evidence="13 14" key="2">
    <citation type="submission" date="2012-08" db="EMBL/GenBank/DDBJ databases">
        <title>The Genome Sequence of Turicella otitidis ATCC 51513.</title>
        <authorList>
            <consortium name="The Broad Institute Genome Sequencing Platform"/>
            <person name="Earl A."/>
            <person name="Ward D."/>
            <person name="Feldgarden M."/>
            <person name="Gevers D."/>
            <person name="Huys G."/>
            <person name="Walker B."/>
            <person name="Young S.K."/>
            <person name="Zeng Q."/>
            <person name="Gargeya S."/>
            <person name="Fitzgerald M."/>
            <person name="Haas B."/>
            <person name="Abouelleil A."/>
            <person name="Alvarado L."/>
            <person name="Arachchi H.M."/>
            <person name="Berlin A.M."/>
            <person name="Chapman S.B."/>
            <person name="Goldberg J."/>
            <person name="Griggs A."/>
            <person name="Gujja S."/>
            <person name="Hansen M."/>
            <person name="Howarth C."/>
            <person name="Imamovic A."/>
            <person name="Larimer J."/>
            <person name="McCowen C."/>
            <person name="Montmayeur A."/>
            <person name="Murphy C."/>
            <person name="Neiman D."/>
            <person name="Pearson M."/>
            <person name="Priest M."/>
            <person name="Roberts A."/>
            <person name="Saif S."/>
            <person name="Shea T."/>
            <person name="Sisk P."/>
            <person name="Sykes S."/>
            <person name="Wortman J."/>
            <person name="Nusbaum C."/>
            <person name="Birren B."/>
        </authorList>
    </citation>
    <scope>NUCLEOTIDE SEQUENCE [LARGE SCALE GENOMIC DNA]</scope>
    <source>
        <strain evidence="13 14">ATCC 51513</strain>
    </source>
</reference>
<dbReference type="RefSeq" id="WP_004601730.1">
    <property type="nucleotide sequence ID" value="NZ_HF541868.1"/>
</dbReference>
<keyword evidence="4 10" id="KW-0479">Metal-binding</keyword>
<evidence type="ECO:0000256" key="8">
    <source>
        <dbReference type="ARBA" id="ARBA00022989"/>
    </source>
</evidence>
<dbReference type="InterPro" id="IPR059000">
    <property type="entry name" value="ATPase_P-type_domA"/>
</dbReference>
<keyword evidence="7" id="KW-1278">Translocase</keyword>
<dbReference type="NCBIfam" id="TIGR01512">
    <property type="entry name" value="ATPase-IB2_Cd"/>
    <property type="match status" value="1"/>
</dbReference>
<dbReference type="STRING" id="29321.AAV33_02865"/>
<reference evidence="12 15" key="1">
    <citation type="journal article" date="2012" name="J. Bacteriol.">
        <title>Draft Genome Sequence of Turicella otitidis ATCC 51513, Isolated from Middle Ear Fluid from a Child with Otitis Media.</title>
        <authorList>
            <person name="Brinkrolf K."/>
            <person name="Schneider J."/>
            <person name="Knecht M."/>
            <person name="Ruckert C."/>
            <person name="Tauch A."/>
        </authorList>
    </citation>
    <scope>NUCLEOTIDE SEQUENCE [LARGE SCALE GENOMIC DNA]</scope>
    <source>
        <strain evidence="12 15">ATCC 51513</strain>
    </source>
</reference>
<feature type="transmembrane region" description="Helical" evidence="10">
    <location>
        <begin position="685"/>
        <end position="702"/>
    </location>
</feature>
<dbReference type="FunFam" id="3.30.70.100:FF:000005">
    <property type="entry name" value="Copper-exporting P-type ATPase A"/>
    <property type="match status" value="1"/>
</dbReference>
<protein>
    <submittedName>
        <fullName evidence="12">Cu2+-exporting ATPase</fullName>
        <ecNumber evidence="12">3.6.3.4</ecNumber>
    </submittedName>
    <submittedName>
        <fullName evidence="13">Heavy metal translocating P-type ATPase</fullName>
    </submittedName>
</protein>
<dbReference type="Gene3D" id="3.30.70.100">
    <property type="match status" value="1"/>
</dbReference>
<dbReference type="GO" id="GO:0055070">
    <property type="term" value="P:copper ion homeostasis"/>
    <property type="evidence" value="ECO:0007669"/>
    <property type="project" value="TreeGrafter"/>
</dbReference>
<dbReference type="GO" id="GO:0043682">
    <property type="term" value="F:P-type divalent copper transporter activity"/>
    <property type="evidence" value="ECO:0007669"/>
    <property type="project" value="TreeGrafter"/>
</dbReference>
<dbReference type="InterPro" id="IPR006121">
    <property type="entry name" value="HMA_dom"/>
</dbReference>
<evidence type="ECO:0000256" key="7">
    <source>
        <dbReference type="ARBA" id="ARBA00022967"/>
    </source>
</evidence>
<dbReference type="EMBL" id="CAJZ01000175">
    <property type="protein sequence ID" value="CCI83917.1"/>
    <property type="molecule type" value="Genomic_DNA"/>
</dbReference>
<dbReference type="Gene3D" id="3.40.1110.10">
    <property type="entry name" value="Calcium-transporting ATPase, cytoplasmic domain N"/>
    <property type="match status" value="1"/>
</dbReference>
<dbReference type="GO" id="GO:0016887">
    <property type="term" value="F:ATP hydrolysis activity"/>
    <property type="evidence" value="ECO:0007669"/>
    <property type="project" value="InterPro"/>
</dbReference>
<dbReference type="PANTHER" id="PTHR43520:SF8">
    <property type="entry name" value="P-TYPE CU(+) TRANSPORTER"/>
    <property type="match status" value="1"/>
</dbReference>
<evidence type="ECO:0000313" key="12">
    <source>
        <dbReference type="EMBL" id="CCI83917.1"/>
    </source>
</evidence>
<dbReference type="InterPro" id="IPR023298">
    <property type="entry name" value="ATPase_P-typ_TM_dom_sf"/>
</dbReference>
<name>I7L9N4_9CORY</name>
<dbReference type="HOGENOM" id="CLU_001771_0_3_11"/>
<comment type="subcellular location">
    <subcellularLocation>
        <location evidence="1">Cell membrane</location>
        <topology evidence="1">Multi-pass membrane protein</topology>
    </subcellularLocation>
</comment>
<feature type="transmembrane region" description="Helical" evidence="10">
    <location>
        <begin position="166"/>
        <end position="187"/>
    </location>
</feature>
<keyword evidence="14" id="KW-1185">Reference proteome</keyword>
<dbReference type="SUPFAM" id="SSF56784">
    <property type="entry name" value="HAD-like"/>
    <property type="match status" value="1"/>
</dbReference>